<dbReference type="Pfam" id="PF03816">
    <property type="entry name" value="LytR_cpsA_psr"/>
    <property type="match status" value="1"/>
</dbReference>
<protein>
    <submittedName>
        <fullName evidence="4">LytR family transcriptional attenuator</fullName>
    </submittedName>
</protein>
<comment type="caution">
    <text evidence="4">The sequence shown here is derived from an EMBL/GenBank/DDBJ whole genome shotgun (WGS) entry which is preliminary data.</text>
</comment>
<dbReference type="PROSITE" id="PS51257">
    <property type="entry name" value="PROKAR_LIPOPROTEIN"/>
    <property type="match status" value="1"/>
</dbReference>
<feature type="compositionally biased region" description="Pro residues" evidence="2">
    <location>
        <begin position="339"/>
        <end position="350"/>
    </location>
</feature>
<reference evidence="4 5" key="1">
    <citation type="submission" date="2019-02" db="EMBL/GenBank/DDBJ databases">
        <title>Sequencing the genomes of 1000 actinobacteria strains.</title>
        <authorList>
            <person name="Klenk H.-P."/>
        </authorList>
    </citation>
    <scope>NUCLEOTIDE SEQUENCE [LARGE SCALE GENOMIC DNA]</scope>
    <source>
        <strain evidence="4 5">DSM 16932</strain>
    </source>
</reference>
<dbReference type="PANTHER" id="PTHR33392">
    <property type="entry name" value="POLYISOPRENYL-TEICHOIC ACID--PEPTIDOGLYCAN TEICHOIC ACID TRANSFERASE TAGU"/>
    <property type="match status" value="1"/>
</dbReference>
<feature type="compositionally biased region" description="Pro residues" evidence="2">
    <location>
        <begin position="388"/>
        <end position="406"/>
    </location>
</feature>
<comment type="similarity">
    <text evidence="1">Belongs to the LytR/CpsA/Psr (LCP) family.</text>
</comment>
<dbReference type="EMBL" id="SGWX01000001">
    <property type="protein sequence ID" value="RZS61705.1"/>
    <property type="molecule type" value="Genomic_DNA"/>
</dbReference>
<dbReference type="AlphaFoldDB" id="A0A4Q7M1J9"/>
<dbReference type="PANTHER" id="PTHR33392:SF6">
    <property type="entry name" value="POLYISOPRENYL-TEICHOIC ACID--PEPTIDOGLYCAN TEICHOIC ACID TRANSFERASE TAGU"/>
    <property type="match status" value="1"/>
</dbReference>
<feature type="compositionally biased region" description="Low complexity" evidence="2">
    <location>
        <begin position="357"/>
        <end position="368"/>
    </location>
</feature>
<dbReference type="Proteomes" id="UP000293852">
    <property type="component" value="Unassembled WGS sequence"/>
</dbReference>
<feature type="region of interest" description="Disordered" evidence="2">
    <location>
        <begin position="339"/>
        <end position="406"/>
    </location>
</feature>
<feature type="domain" description="Cell envelope-related transcriptional attenuator" evidence="3">
    <location>
        <begin position="84"/>
        <end position="252"/>
    </location>
</feature>
<evidence type="ECO:0000313" key="5">
    <source>
        <dbReference type="Proteomes" id="UP000293852"/>
    </source>
</evidence>
<organism evidence="4 5">
    <name type="scientific">Xylanimonas ulmi</name>
    <dbReference type="NCBI Taxonomy" id="228973"/>
    <lineage>
        <taxon>Bacteria</taxon>
        <taxon>Bacillati</taxon>
        <taxon>Actinomycetota</taxon>
        <taxon>Actinomycetes</taxon>
        <taxon>Micrococcales</taxon>
        <taxon>Promicromonosporaceae</taxon>
        <taxon>Xylanimonas</taxon>
    </lineage>
</organism>
<dbReference type="InterPro" id="IPR004474">
    <property type="entry name" value="LytR_CpsA_psr"/>
</dbReference>
<accession>A0A4Q7M1J9</accession>
<name>A0A4Q7M1J9_9MICO</name>
<evidence type="ECO:0000256" key="1">
    <source>
        <dbReference type="ARBA" id="ARBA00006068"/>
    </source>
</evidence>
<keyword evidence="5" id="KW-1185">Reference proteome</keyword>
<gene>
    <name evidence="4" type="ORF">EV386_2016</name>
</gene>
<dbReference type="NCBIfam" id="TIGR00350">
    <property type="entry name" value="lytR_cpsA_psr"/>
    <property type="match status" value="1"/>
</dbReference>
<dbReference type="InterPro" id="IPR050922">
    <property type="entry name" value="LytR/CpsA/Psr_CW_biosynth"/>
</dbReference>
<sequence>MRRVLGLALTSALTFAVAGGCAVYLDLRASLEVSDVDALLADRDDRPALPDDPFTGQPLNILVMGTDYRGAGNDALAGAGNEFHSDTTLLVHVASDRSRVEVVSIPRDSLVDIPACPLPGGGESRPQRGMFNSAFSLGGGGERDLTTAAACAILTVEHLTGVRVTDHIVVMMNGVVDVVDALGGVRMCLPEPVRGNRYINLDLPAGEQVLDGDQSINFLRARGGRGMGLELGSDLARIERQQTFVEAMLREVLRQNVITDAPRLLRTVEAVLASISTGRGLASPTSLAGLAWSLRDLDPAHIVFTPLPVTAAPSDPNRVVWITREADVIWARMIADEPPPQLVAPEPPPAADDAADDGATGEPGADAPATPPADAPAQEPGVESPAEAPAPEPEPPAPALRPGICP</sequence>
<proteinExistence type="inferred from homology"/>
<evidence type="ECO:0000256" key="2">
    <source>
        <dbReference type="SAM" id="MobiDB-lite"/>
    </source>
</evidence>
<evidence type="ECO:0000259" key="3">
    <source>
        <dbReference type="Pfam" id="PF03816"/>
    </source>
</evidence>
<evidence type="ECO:0000313" key="4">
    <source>
        <dbReference type="EMBL" id="RZS61705.1"/>
    </source>
</evidence>
<dbReference type="Gene3D" id="3.40.630.190">
    <property type="entry name" value="LCP protein"/>
    <property type="match status" value="1"/>
</dbReference>